<evidence type="ECO:0000256" key="2">
    <source>
        <dbReference type="HAMAP-Rule" id="MF_00634"/>
    </source>
</evidence>
<dbReference type="Proteomes" id="UP001612915">
    <property type="component" value="Unassembled WGS sequence"/>
</dbReference>
<dbReference type="EMBL" id="JBITLV010000010">
    <property type="protein sequence ID" value="MFI7589867.1"/>
    <property type="molecule type" value="Genomic_DNA"/>
</dbReference>
<protein>
    <recommendedName>
        <fullName evidence="2">UPF0235 protein ACIB24_22580</fullName>
    </recommendedName>
</protein>
<dbReference type="HAMAP" id="MF_00634">
    <property type="entry name" value="UPF0235"/>
    <property type="match status" value="1"/>
</dbReference>
<name>A0ABW8AVH1_9ACTN</name>
<evidence type="ECO:0000313" key="3">
    <source>
        <dbReference type="EMBL" id="MFI7589867.1"/>
    </source>
</evidence>
<evidence type="ECO:0000313" key="4">
    <source>
        <dbReference type="Proteomes" id="UP001612915"/>
    </source>
</evidence>
<dbReference type="PANTHER" id="PTHR13420:SF7">
    <property type="entry name" value="UPF0235 PROTEIN C15ORF40"/>
    <property type="match status" value="1"/>
</dbReference>
<comment type="caution">
    <text evidence="3">The sequence shown here is derived from an EMBL/GenBank/DDBJ whole genome shotgun (WGS) entry which is preliminary data.</text>
</comment>
<dbReference type="RefSeq" id="WP_398284468.1">
    <property type="nucleotide sequence ID" value="NZ_JBITLV010000010.1"/>
</dbReference>
<organism evidence="3 4">
    <name type="scientific">Spongisporangium articulatum</name>
    <dbReference type="NCBI Taxonomy" id="3362603"/>
    <lineage>
        <taxon>Bacteria</taxon>
        <taxon>Bacillati</taxon>
        <taxon>Actinomycetota</taxon>
        <taxon>Actinomycetes</taxon>
        <taxon>Kineosporiales</taxon>
        <taxon>Kineosporiaceae</taxon>
        <taxon>Spongisporangium</taxon>
    </lineage>
</organism>
<dbReference type="SMART" id="SM01152">
    <property type="entry name" value="DUF167"/>
    <property type="match status" value="1"/>
</dbReference>
<gene>
    <name evidence="3" type="ORF">ACIB24_22580</name>
</gene>
<sequence length="88" mass="9249">MRLTVRVHPRSRRPGVGGEHDGALVVRVREPAVDGRATAAVLEALADALGVARRDVLLIRGSTSRTKTVEVPDSAAAAVTQLRSLQGS</sequence>
<dbReference type="InterPro" id="IPR036591">
    <property type="entry name" value="YggU-like_sf"/>
</dbReference>
<dbReference type="InterPro" id="IPR003746">
    <property type="entry name" value="DUF167"/>
</dbReference>
<comment type="similarity">
    <text evidence="1 2">Belongs to the UPF0235 family.</text>
</comment>
<dbReference type="PANTHER" id="PTHR13420">
    <property type="entry name" value="UPF0235 PROTEIN C15ORF40"/>
    <property type="match status" value="1"/>
</dbReference>
<dbReference type="Gene3D" id="3.30.1200.10">
    <property type="entry name" value="YggU-like"/>
    <property type="match status" value="1"/>
</dbReference>
<accession>A0ABW8AVH1</accession>
<evidence type="ECO:0000256" key="1">
    <source>
        <dbReference type="ARBA" id="ARBA00010364"/>
    </source>
</evidence>
<dbReference type="Pfam" id="PF02594">
    <property type="entry name" value="DUF167"/>
    <property type="match status" value="1"/>
</dbReference>
<keyword evidence="4" id="KW-1185">Reference proteome</keyword>
<reference evidence="3 4" key="1">
    <citation type="submission" date="2024-10" db="EMBL/GenBank/DDBJ databases">
        <title>The Natural Products Discovery Center: Release of the First 8490 Sequenced Strains for Exploring Actinobacteria Biosynthetic Diversity.</title>
        <authorList>
            <person name="Kalkreuter E."/>
            <person name="Kautsar S.A."/>
            <person name="Yang D."/>
            <person name="Bader C.D."/>
            <person name="Teijaro C.N."/>
            <person name="Fluegel L."/>
            <person name="Davis C.M."/>
            <person name="Simpson J.R."/>
            <person name="Lauterbach L."/>
            <person name="Steele A.D."/>
            <person name="Gui C."/>
            <person name="Meng S."/>
            <person name="Li G."/>
            <person name="Viehrig K."/>
            <person name="Ye F."/>
            <person name="Su P."/>
            <person name="Kiefer A.F."/>
            <person name="Nichols A."/>
            <person name="Cepeda A.J."/>
            <person name="Yan W."/>
            <person name="Fan B."/>
            <person name="Jiang Y."/>
            <person name="Adhikari A."/>
            <person name="Zheng C.-J."/>
            <person name="Schuster L."/>
            <person name="Cowan T.M."/>
            <person name="Smanski M.J."/>
            <person name="Chevrette M.G."/>
            <person name="De Carvalho L.P.S."/>
            <person name="Shen B."/>
        </authorList>
    </citation>
    <scope>NUCLEOTIDE SEQUENCE [LARGE SCALE GENOMIC DNA]</scope>
    <source>
        <strain evidence="3 4">NPDC049639</strain>
    </source>
</reference>
<dbReference type="SUPFAM" id="SSF69786">
    <property type="entry name" value="YggU-like"/>
    <property type="match status" value="1"/>
</dbReference>
<dbReference type="NCBIfam" id="TIGR00251">
    <property type="entry name" value="DUF167 family protein"/>
    <property type="match status" value="1"/>
</dbReference>
<proteinExistence type="inferred from homology"/>